<dbReference type="Pfam" id="PF08797">
    <property type="entry name" value="HIRAN"/>
    <property type="match status" value="1"/>
</dbReference>
<gene>
    <name evidence="4" type="ORF">DKX38_023587</name>
</gene>
<dbReference type="GO" id="GO:0008270">
    <property type="term" value="F:zinc ion binding"/>
    <property type="evidence" value="ECO:0007669"/>
    <property type="project" value="InterPro"/>
</dbReference>
<sequence length="331" mass="36817">MKEEGFHEDLVSLYNLDDWDDSSSSFYDWDYSPPQQVLLNETSLVGFAMASIIASSGYCTEFFNERESVRLVLHRRKPGDQNPNPAIKVLNADNLEVGYLDRSVSTVLSPLIDNKMIDAEGVILGSRTRSNKLVACQVCISAKLYDFGTVKTAISQGGLDLVSRPGSSFAPSQEAMVIKEKSSGDGDRSVNDPLIFSSAEGNWKKRGRRRFSNYEPLIFHTEEPVIIENQNGVGLAETTLEIEPENINLKHALKVEPAQLNFIPIVRVHAASAAQPVTGSDLNECLDSDSLLAKSDEVEGDKYPTNYWFETFPTMLLQGVPENSFKKMRLR</sequence>
<keyword evidence="1" id="KW-0479">Metal-binding</keyword>
<organism evidence="4 5">
    <name type="scientific">Salix brachista</name>
    <dbReference type="NCBI Taxonomy" id="2182728"/>
    <lineage>
        <taxon>Eukaryota</taxon>
        <taxon>Viridiplantae</taxon>
        <taxon>Streptophyta</taxon>
        <taxon>Embryophyta</taxon>
        <taxon>Tracheophyta</taxon>
        <taxon>Spermatophyta</taxon>
        <taxon>Magnoliopsida</taxon>
        <taxon>eudicotyledons</taxon>
        <taxon>Gunneridae</taxon>
        <taxon>Pentapetalae</taxon>
        <taxon>rosids</taxon>
        <taxon>fabids</taxon>
        <taxon>Malpighiales</taxon>
        <taxon>Salicaceae</taxon>
        <taxon>Saliceae</taxon>
        <taxon>Salix</taxon>
    </lineage>
</organism>
<feature type="domain" description="HIRAN" evidence="3">
    <location>
        <begin position="57"/>
        <end position="140"/>
    </location>
</feature>
<evidence type="ECO:0000259" key="3">
    <source>
        <dbReference type="Pfam" id="PF08797"/>
    </source>
</evidence>
<evidence type="ECO:0000256" key="2">
    <source>
        <dbReference type="ARBA" id="ARBA00022801"/>
    </source>
</evidence>
<dbReference type="InterPro" id="IPR014905">
    <property type="entry name" value="HIRAN"/>
</dbReference>
<protein>
    <recommendedName>
        <fullName evidence="3">HIRAN domain-containing protein</fullName>
    </recommendedName>
</protein>
<keyword evidence="2" id="KW-0378">Hydrolase</keyword>
<dbReference type="EMBL" id="VDCV01000016">
    <property type="protein sequence ID" value="KAB5519268.1"/>
    <property type="molecule type" value="Genomic_DNA"/>
</dbReference>
<evidence type="ECO:0000313" key="4">
    <source>
        <dbReference type="EMBL" id="KAB5519268.1"/>
    </source>
</evidence>
<accession>A0A5N5JJ91</accession>
<dbReference type="Gene3D" id="3.30.70.2330">
    <property type="match status" value="1"/>
</dbReference>
<evidence type="ECO:0000256" key="1">
    <source>
        <dbReference type="ARBA" id="ARBA00022723"/>
    </source>
</evidence>
<dbReference type="GO" id="GO:0003676">
    <property type="term" value="F:nucleic acid binding"/>
    <property type="evidence" value="ECO:0007669"/>
    <property type="project" value="InterPro"/>
</dbReference>
<comment type="caution">
    <text evidence="4">The sequence shown here is derived from an EMBL/GenBank/DDBJ whole genome shotgun (WGS) entry which is preliminary data.</text>
</comment>
<dbReference type="AlphaFoldDB" id="A0A5N5JJ91"/>
<reference evidence="5" key="1">
    <citation type="journal article" date="2019" name="Gigascience">
        <title>De novo genome assembly of the endangered Acer yangbiense, a plant species with extremely small populations endemic to Yunnan Province, China.</title>
        <authorList>
            <person name="Yang J."/>
            <person name="Wariss H.M."/>
            <person name="Tao L."/>
            <person name="Zhang R."/>
            <person name="Yun Q."/>
            <person name="Hollingsworth P."/>
            <person name="Dao Z."/>
            <person name="Luo G."/>
            <person name="Guo H."/>
            <person name="Ma Y."/>
            <person name="Sun W."/>
        </authorList>
    </citation>
    <scope>NUCLEOTIDE SEQUENCE [LARGE SCALE GENOMIC DNA]</scope>
    <source>
        <strain evidence="5">cv. br00</strain>
    </source>
</reference>
<evidence type="ECO:0000313" key="5">
    <source>
        <dbReference type="Proteomes" id="UP000326939"/>
    </source>
</evidence>
<dbReference type="Proteomes" id="UP000326939">
    <property type="component" value="Chromosome 16"/>
</dbReference>
<proteinExistence type="predicted"/>
<name>A0A5N5JJ91_9ROSI</name>
<keyword evidence="5" id="KW-1185">Reference proteome</keyword>
<dbReference type="GO" id="GO:0016818">
    <property type="term" value="F:hydrolase activity, acting on acid anhydrides, in phosphorus-containing anhydrides"/>
    <property type="evidence" value="ECO:0007669"/>
    <property type="project" value="InterPro"/>
</dbReference>